<feature type="region of interest" description="Disordered" evidence="1">
    <location>
        <begin position="67"/>
        <end position="99"/>
    </location>
</feature>
<dbReference type="OrthoDB" id="3209783at2"/>
<accession>A0A545AVT0</accession>
<protein>
    <submittedName>
        <fullName evidence="2">Uncharacterized protein</fullName>
    </submittedName>
</protein>
<name>A0A545AVT0_9ACTN</name>
<dbReference type="AlphaFoldDB" id="A0A545AVT0"/>
<comment type="caution">
    <text evidence="2">The sequence shown here is derived from an EMBL/GenBank/DDBJ whole genome shotgun (WGS) entry which is preliminary data.</text>
</comment>
<dbReference type="RefSeq" id="WP_142704301.1">
    <property type="nucleotide sequence ID" value="NZ_VIRS01000005.1"/>
</dbReference>
<dbReference type="EMBL" id="VIRS01000005">
    <property type="protein sequence ID" value="TQS45436.1"/>
    <property type="molecule type" value="Genomic_DNA"/>
</dbReference>
<sequence length="322" mass="34201">MSTEDELRGYVRSLMEARTNVRAVAAETGLSKTTVNELRMGRRRVSLDALTKVVGAYAPAEVADARQAWHRVQPPRPRRAPTAPAETAPTGSGPEAAAPDLGLRREEAPGASGGGSPGGVEKRNRWLPVGLWPRVVYAAIAVLAAVAVADGVRAVADREPDPATAAAAPCITPAQETTAQLTKPTGTTPVTLTEVAYHLQRVDPPRLEIAAALSGAVPDGSTVQILERADPATVDSTPEHHPGNGRYYPRPSIRSVGGCVYVPQNQIGYAGFAGMRLRYTVVLLPARFADSIVADSHAGDGLSEQDLARYSMTRLGWFEFRV</sequence>
<reference evidence="2 3" key="1">
    <citation type="submission" date="2019-07" db="EMBL/GenBank/DDBJ databases">
        <title>Cryptosporangium phraense sp. nov., isolated from plant litter.</title>
        <authorList>
            <person name="Suriyachadkun C."/>
        </authorList>
    </citation>
    <scope>NUCLEOTIDE SEQUENCE [LARGE SCALE GENOMIC DNA]</scope>
    <source>
        <strain evidence="2 3">A-T 5661</strain>
    </source>
</reference>
<dbReference type="InParanoid" id="A0A545AVT0"/>
<organism evidence="2 3">
    <name type="scientific">Cryptosporangium phraense</name>
    <dbReference type="NCBI Taxonomy" id="2593070"/>
    <lineage>
        <taxon>Bacteria</taxon>
        <taxon>Bacillati</taxon>
        <taxon>Actinomycetota</taxon>
        <taxon>Actinomycetes</taxon>
        <taxon>Cryptosporangiales</taxon>
        <taxon>Cryptosporangiaceae</taxon>
        <taxon>Cryptosporangium</taxon>
    </lineage>
</organism>
<evidence type="ECO:0000313" key="3">
    <source>
        <dbReference type="Proteomes" id="UP000317982"/>
    </source>
</evidence>
<dbReference type="Proteomes" id="UP000317982">
    <property type="component" value="Unassembled WGS sequence"/>
</dbReference>
<feature type="compositionally biased region" description="Low complexity" evidence="1">
    <location>
        <begin position="80"/>
        <end position="90"/>
    </location>
</feature>
<evidence type="ECO:0000256" key="1">
    <source>
        <dbReference type="SAM" id="MobiDB-lite"/>
    </source>
</evidence>
<keyword evidence="3" id="KW-1185">Reference proteome</keyword>
<gene>
    <name evidence="2" type="ORF">FL583_10180</name>
</gene>
<evidence type="ECO:0000313" key="2">
    <source>
        <dbReference type="EMBL" id="TQS45436.1"/>
    </source>
</evidence>
<proteinExistence type="predicted"/>